<evidence type="ECO:0000313" key="5">
    <source>
        <dbReference type="EMBL" id="CAG8882772.1"/>
    </source>
</evidence>
<dbReference type="SUPFAM" id="SSF56281">
    <property type="entry name" value="Metallo-hydrolase/oxidoreductase"/>
    <property type="match status" value="1"/>
</dbReference>
<name>A0A9W4K7V4_9EURO</name>
<sequence>MAPEIHPVLGFPESTQTVSVSLIDCGARLDLPAEHFLFPNIEGHERLRVPSYSFLITHPSKGRVLFDLSLRKDIQNVALAVADRINNPSVGWKVSVPQDVPDTLIANGIELREIKSIFWSHQHFEHIGDPCKFPSSTELVVGPGFTEAYTPGYPDDPESPVKAADLKGRRVNELDFDFDNSRESISIGRFKAFDWFEDGSFYLLDVPGHAAGHICAFARVKPDSFILMGGVSVDWGFGCYDNGTNKLQDCAHHPGEFRPSKIAPIPKDLTPLHVAVHSKQATVSPGNISEKINKESDIERAPIYKPAEMFTYEMPRHKWSLQGIQELDACENVLVIIAHDGGILPVLQQANGKEPSYLFPRGELNEWQDNGIKEAIKWQFLSDLAVRS</sequence>
<evidence type="ECO:0000313" key="6">
    <source>
        <dbReference type="Proteomes" id="UP001154252"/>
    </source>
</evidence>
<evidence type="ECO:0008006" key="7">
    <source>
        <dbReference type="Google" id="ProtNLM"/>
    </source>
</evidence>
<dbReference type="GO" id="GO:0046872">
    <property type="term" value="F:metal ion binding"/>
    <property type="evidence" value="ECO:0007669"/>
    <property type="project" value="UniProtKB-KW"/>
</dbReference>
<keyword evidence="4" id="KW-0862">Zinc</keyword>
<proteinExistence type="inferred from homology"/>
<dbReference type="Proteomes" id="UP001154252">
    <property type="component" value="Unassembled WGS sequence"/>
</dbReference>
<dbReference type="CDD" id="cd07730">
    <property type="entry name" value="metallo-hydrolase-like_MBL-fold"/>
    <property type="match status" value="1"/>
</dbReference>
<comment type="caution">
    <text evidence="5">The sequence shown here is derived from an EMBL/GenBank/DDBJ whole genome shotgun (WGS) entry which is preliminary data.</text>
</comment>
<dbReference type="Gene3D" id="3.60.15.10">
    <property type="entry name" value="Ribonuclease Z/Hydroxyacylglutathione hydrolase-like"/>
    <property type="match status" value="1"/>
</dbReference>
<evidence type="ECO:0000256" key="1">
    <source>
        <dbReference type="ARBA" id="ARBA00007749"/>
    </source>
</evidence>
<dbReference type="InterPro" id="IPR051013">
    <property type="entry name" value="MBL_superfamily_lactonases"/>
</dbReference>
<protein>
    <recommendedName>
        <fullName evidence="7">Metallo-beta-lactamase domain-containing protein</fullName>
    </recommendedName>
</protein>
<evidence type="ECO:0000256" key="4">
    <source>
        <dbReference type="ARBA" id="ARBA00022833"/>
    </source>
</evidence>
<dbReference type="GO" id="GO:0016787">
    <property type="term" value="F:hydrolase activity"/>
    <property type="evidence" value="ECO:0007669"/>
    <property type="project" value="UniProtKB-KW"/>
</dbReference>
<dbReference type="PANTHER" id="PTHR42978">
    <property type="entry name" value="QUORUM-QUENCHING LACTONASE YTNP-RELATED-RELATED"/>
    <property type="match status" value="1"/>
</dbReference>
<evidence type="ECO:0000256" key="2">
    <source>
        <dbReference type="ARBA" id="ARBA00022723"/>
    </source>
</evidence>
<accession>A0A9W4K7V4</accession>
<dbReference type="PANTHER" id="PTHR42978:SF5">
    <property type="entry name" value="METALLO-BETA-LACTAMASE DOMAIN-CONTAINING PROTEIN"/>
    <property type="match status" value="1"/>
</dbReference>
<dbReference type="EMBL" id="CAJVRC010000452">
    <property type="protein sequence ID" value="CAG8882772.1"/>
    <property type="molecule type" value="Genomic_DNA"/>
</dbReference>
<dbReference type="InterPro" id="IPR036866">
    <property type="entry name" value="RibonucZ/Hydroxyglut_hydro"/>
</dbReference>
<organism evidence="5 6">
    <name type="scientific">Penicillium egyptiacum</name>
    <dbReference type="NCBI Taxonomy" id="1303716"/>
    <lineage>
        <taxon>Eukaryota</taxon>
        <taxon>Fungi</taxon>
        <taxon>Dikarya</taxon>
        <taxon>Ascomycota</taxon>
        <taxon>Pezizomycotina</taxon>
        <taxon>Eurotiomycetes</taxon>
        <taxon>Eurotiomycetidae</taxon>
        <taxon>Eurotiales</taxon>
        <taxon>Aspergillaceae</taxon>
        <taxon>Penicillium</taxon>
    </lineage>
</organism>
<keyword evidence="3" id="KW-0378">Hydrolase</keyword>
<evidence type="ECO:0000256" key="3">
    <source>
        <dbReference type="ARBA" id="ARBA00022801"/>
    </source>
</evidence>
<keyword evidence="6" id="KW-1185">Reference proteome</keyword>
<dbReference type="AlphaFoldDB" id="A0A9W4K7V4"/>
<gene>
    <name evidence="5" type="ORF">PEGY_LOCUS237</name>
</gene>
<comment type="similarity">
    <text evidence="1">Belongs to the metallo-beta-lactamase superfamily.</text>
</comment>
<reference evidence="5" key="1">
    <citation type="submission" date="2021-07" db="EMBL/GenBank/DDBJ databases">
        <authorList>
            <person name="Branca A.L. A."/>
        </authorList>
    </citation>
    <scope>NUCLEOTIDE SEQUENCE</scope>
</reference>
<keyword evidence="2" id="KW-0479">Metal-binding</keyword>
<dbReference type="OrthoDB" id="10250730at2759"/>